<evidence type="ECO:0000313" key="2">
    <source>
        <dbReference type="Proteomes" id="UP000290875"/>
    </source>
</evidence>
<dbReference type="Proteomes" id="UP000290875">
    <property type="component" value="Unassembled WGS sequence"/>
</dbReference>
<comment type="caution">
    <text evidence="1">The sequence shown here is derived from an EMBL/GenBank/DDBJ whole genome shotgun (WGS) entry which is preliminary data.</text>
</comment>
<sequence>MAKLTLEINTIIPSEEKIREIASQLEDEMHGRPLNAETAFEFTDELKRRVFDLIEIRVAHPAINGK</sequence>
<name>A0A4Q2E708_ENTCL</name>
<dbReference type="RefSeq" id="WP_047749405.1">
    <property type="nucleotide sequence ID" value="NZ_QJSL01000017.1"/>
</dbReference>
<dbReference type="AlphaFoldDB" id="A0A4Q2E708"/>
<proteinExistence type="predicted"/>
<accession>A0A4Q2E708</accession>
<gene>
    <name evidence="1" type="ORF">DM877_17805</name>
</gene>
<organism evidence="1 2">
    <name type="scientific">Enterobacter cloacae</name>
    <dbReference type="NCBI Taxonomy" id="550"/>
    <lineage>
        <taxon>Bacteria</taxon>
        <taxon>Pseudomonadati</taxon>
        <taxon>Pseudomonadota</taxon>
        <taxon>Gammaproteobacteria</taxon>
        <taxon>Enterobacterales</taxon>
        <taxon>Enterobacteriaceae</taxon>
        <taxon>Enterobacter</taxon>
        <taxon>Enterobacter cloacae complex</taxon>
    </lineage>
</organism>
<dbReference type="EMBL" id="QJSL01000017">
    <property type="protein sequence ID" value="RXW27734.1"/>
    <property type="molecule type" value="Genomic_DNA"/>
</dbReference>
<reference evidence="1 2" key="1">
    <citation type="submission" date="2018-06" db="EMBL/GenBank/DDBJ databases">
        <title>Carbapenemase-producing Enterobacteriaceae present in wastewater treatment plant effluent and nearby surface waters in the US.</title>
        <authorList>
            <person name="Mathys D.A."/>
            <person name="Mollenkopf D.F."/>
            <person name="Feicht S.M."/>
            <person name="Adams R.J."/>
            <person name="Albers A.L."/>
            <person name="Grooters S.V."/>
            <person name="Stuever D.M."/>
            <person name="Daniels J.B."/>
            <person name="Wittum T.E."/>
        </authorList>
    </citation>
    <scope>NUCLEOTIDE SEQUENCE [LARGE SCALE GENOMIC DNA]</scope>
    <source>
        <strain evidence="1 2">GEO_4_Eff_A</strain>
    </source>
</reference>
<protein>
    <submittedName>
        <fullName evidence="1">Uncharacterized protein</fullName>
    </submittedName>
</protein>
<evidence type="ECO:0000313" key="1">
    <source>
        <dbReference type="EMBL" id="RXW27734.1"/>
    </source>
</evidence>